<reference evidence="6" key="1">
    <citation type="submission" date="2021-11" db="EMBL/GenBank/DDBJ databases">
        <title>Legionella maioricencis sp. nov., a new species isolated from hot water samples in Mallorca.</title>
        <authorList>
            <person name="Crespi S."/>
            <person name="Drasar V."/>
            <person name="Salva-Serra F."/>
            <person name="Jaen-Luchoro D."/>
            <person name="Pineiro-Iglesias B."/>
            <person name="Aliaga F."/>
            <person name="Fernandez-Juarez V."/>
            <person name="Coll G."/>
            <person name="Moore E.R.B."/>
            <person name="Bennasar-Figueras A."/>
        </authorList>
    </citation>
    <scope>NUCLEOTIDE SEQUENCE</scope>
    <source>
        <strain evidence="6">HCPI-6</strain>
    </source>
</reference>
<dbReference type="InterPro" id="IPR029787">
    <property type="entry name" value="Nucleotide_cyclase"/>
</dbReference>
<evidence type="ECO:0000259" key="4">
    <source>
        <dbReference type="PROSITE" id="PS50113"/>
    </source>
</evidence>
<dbReference type="InterPro" id="IPR043128">
    <property type="entry name" value="Rev_trsase/Diguanyl_cyclase"/>
</dbReference>
<dbReference type="InterPro" id="IPR013767">
    <property type="entry name" value="PAS_fold"/>
</dbReference>
<dbReference type="InterPro" id="IPR000014">
    <property type="entry name" value="PAS"/>
</dbReference>
<dbReference type="SMART" id="SM00267">
    <property type="entry name" value="GGDEF"/>
    <property type="match status" value="1"/>
</dbReference>
<dbReference type="GO" id="GO:0052621">
    <property type="term" value="F:diguanylate cyclase activity"/>
    <property type="evidence" value="ECO:0007669"/>
    <property type="project" value="UniProtKB-EC"/>
</dbReference>
<evidence type="ECO:0000313" key="6">
    <source>
        <dbReference type="EMBL" id="MCL9683530.1"/>
    </source>
</evidence>
<dbReference type="CDD" id="cd01949">
    <property type="entry name" value="GGDEF"/>
    <property type="match status" value="1"/>
</dbReference>
<name>A0A9X2CZ18_9GAMM</name>
<protein>
    <submittedName>
        <fullName evidence="6">Diguanylate cyclase</fullName>
        <ecNumber evidence="6">2.7.7.65</ecNumber>
    </submittedName>
</protein>
<dbReference type="SMART" id="SM00086">
    <property type="entry name" value="PAC"/>
    <property type="match status" value="2"/>
</dbReference>
<feature type="coiled-coil region" evidence="2">
    <location>
        <begin position="62"/>
        <end position="96"/>
    </location>
</feature>
<dbReference type="InterPro" id="IPR000700">
    <property type="entry name" value="PAS-assoc_C"/>
</dbReference>
<dbReference type="InterPro" id="IPR052155">
    <property type="entry name" value="Biofilm_reg_signaling"/>
</dbReference>
<feature type="domain" description="GGDEF" evidence="5">
    <location>
        <begin position="370"/>
        <end position="506"/>
    </location>
</feature>
<dbReference type="Pfam" id="PF00989">
    <property type="entry name" value="PAS"/>
    <property type="match status" value="1"/>
</dbReference>
<dbReference type="EMBL" id="JAJKBJ010000004">
    <property type="protein sequence ID" value="MCL9683530.1"/>
    <property type="molecule type" value="Genomic_DNA"/>
</dbReference>
<organism evidence="6 7">
    <name type="scientific">Legionella maioricensis</name>
    <dbReference type="NCBI Taxonomy" id="2896528"/>
    <lineage>
        <taxon>Bacteria</taxon>
        <taxon>Pseudomonadati</taxon>
        <taxon>Pseudomonadota</taxon>
        <taxon>Gammaproteobacteria</taxon>
        <taxon>Legionellales</taxon>
        <taxon>Legionellaceae</taxon>
        <taxon>Legionella</taxon>
    </lineage>
</organism>
<evidence type="ECO:0000256" key="1">
    <source>
        <dbReference type="ARBA" id="ARBA00001946"/>
    </source>
</evidence>
<evidence type="ECO:0000259" key="3">
    <source>
        <dbReference type="PROSITE" id="PS50112"/>
    </source>
</evidence>
<dbReference type="Gene3D" id="3.30.450.20">
    <property type="entry name" value="PAS domain"/>
    <property type="match status" value="2"/>
</dbReference>
<dbReference type="SUPFAM" id="SSF55785">
    <property type="entry name" value="PYP-like sensor domain (PAS domain)"/>
    <property type="match status" value="2"/>
</dbReference>
<dbReference type="InterPro" id="IPR001610">
    <property type="entry name" value="PAC"/>
</dbReference>
<evidence type="ECO:0000313" key="7">
    <source>
        <dbReference type="Proteomes" id="UP001139721"/>
    </source>
</evidence>
<feature type="coiled-coil region" evidence="2">
    <location>
        <begin position="10"/>
        <end position="37"/>
    </location>
</feature>
<evidence type="ECO:0000259" key="5">
    <source>
        <dbReference type="PROSITE" id="PS50887"/>
    </source>
</evidence>
<keyword evidence="7" id="KW-1185">Reference proteome</keyword>
<dbReference type="Gene3D" id="3.30.70.270">
    <property type="match status" value="1"/>
</dbReference>
<dbReference type="RefSeq" id="WP_250421035.1">
    <property type="nucleotide sequence ID" value="NZ_JAJKBJ010000004.1"/>
</dbReference>
<accession>A0A9X2CZ18</accession>
<feature type="domain" description="PAC" evidence="4">
    <location>
        <begin position="286"/>
        <end position="338"/>
    </location>
</feature>
<dbReference type="Pfam" id="PF00990">
    <property type="entry name" value="GGDEF"/>
    <property type="match status" value="1"/>
</dbReference>
<dbReference type="GO" id="GO:0006355">
    <property type="term" value="P:regulation of DNA-templated transcription"/>
    <property type="evidence" value="ECO:0007669"/>
    <property type="project" value="InterPro"/>
</dbReference>
<dbReference type="PROSITE" id="PS50113">
    <property type="entry name" value="PAC"/>
    <property type="match status" value="1"/>
</dbReference>
<gene>
    <name evidence="6" type="ORF">LOX96_05460</name>
</gene>
<dbReference type="NCBIfam" id="TIGR00229">
    <property type="entry name" value="sensory_box"/>
    <property type="match status" value="2"/>
</dbReference>
<comment type="cofactor">
    <cofactor evidence="1">
        <name>Mg(2+)</name>
        <dbReference type="ChEBI" id="CHEBI:18420"/>
    </cofactor>
</comment>
<dbReference type="PROSITE" id="PS50887">
    <property type="entry name" value="GGDEF"/>
    <property type="match status" value="1"/>
</dbReference>
<feature type="domain" description="PAS" evidence="3">
    <location>
        <begin position="86"/>
        <end position="138"/>
    </location>
</feature>
<comment type="caution">
    <text evidence="6">The sequence shown here is derived from an EMBL/GenBank/DDBJ whole genome shotgun (WGS) entry which is preliminary data.</text>
</comment>
<keyword evidence="6" id="KW-0808">Transferase</keyword>
<dbReference type="PANTHER" id="PTHR44757:SF2">
    <property type="entry name" value="BIOFILM ARCHITECTURE MAINTENANCE PROTEIN MBAA"/>
    <property type="match status" value="1"/>
</dbReference>
<keyword evidence="2" id="KW-0175">Coiled coil</keyword>
<proteinExistence type="predicted"/>
<dbReference type="AlphaFoldDB" id="A0A9X2CZ18"/>
<evidence type="ECO:0000256" key="2">
    <source>
        <dbReference type="SAM" id="Coils"/>
    </source>
</evidence>
<dbReference type="Pfam" id="PF13426">
    <property type="entry name" value="PAS_9"/>
    <property type="match status" value="1"/>
</dbReference>
<dbReference type="Proteomes" id="UP001139721">
    <property type="component" value="Unassembled WGS sequence"/>
</dbReference>
<dbReference type="EC" id="2.7.7.65" evidence="6"/>
<keyword evidence="6" id="KW-0548">Nucleotidyltransferase</keyword>
<dbReference type="SMART" id="SM00091">
    <property type="entry name" value="PAS"/>
    <property type="match status" value="2"/>
</dbReference>
<dbReference type="InterPro" id="IPR035965">
    <property type="entry name" value="PAS-like_dom_sf"/>
</dbReference>
<dbReference type="SUPFAM" id="SSF55073">
    <property type="entry name" value="Nucleotide cyclase"/>
    <property type="match status" value="1"/>
</dbReference>
<dbReference type="PANTHER" id="PTHR44757">
    <property type="entry name" value="DIGUANYLATE CYCLASE DGCP"/>
    <property type="match status" value="1"/>
</dbReference>
<dbReference type="NCBIfam" id="TIGR00254">
    <property type="entry name" value="GGDEF"/>
    <property type="match status" value="1"/>
</dbReference>
<dbReference type="PROSITE" id="PS50112">
    <property type="entry name" value="PAS"/>
    <property type="match status" value="2"/>
</dbReference>
<feature type="domain" description="PAS" evidence="3">
    <location>
        <begin position="213"/>
        <end position="266"/>
    </location>
</feature>
<dbReference type="InterPro" id="IPR000160">
    <property type="entry name" value="GGDEF_dom"/>
</dbReference>
<sequence length="507" mass="57036">MADLPQPNDEQGLRAEIERLNKIIKALIDRAEQDMNAPNSDFGVFQTTVMLEDKVRMRTRELEEALHKNAKITRALQQANILIEESEQRLRDITAALGEGLLVMDKDGLIKFMNVAACRILGISEHEVLGKNSHELFHHSYPDGSPYPIDDCMILGVLKTGQPYSSEDEYFWRQDGAGFPVSVTVTPIKFKENTNGIVIAFHDITQSILERNQLREMKAAIEQSPASVLIVDKDKNIIYANPELISATGYTEAELKNKKASIFHGDQTPGDNYIELWKTVLSGRPWSGEILYKRKDGSMFWQSWKVAPVTNNHGEIQNFVAVGEDITEKKKFHALLEEMSYQDGLTGIANRRKFDEYFAQEWNRALRNNEPIAIIMADLDFFKHYNDTLGHQAGDECLKQIALALKNKAHRATDLIARYGGEEFVCVLPDTDMAGAKVFAEELRQAVYDLKLSHPNSTVSPYVTISLGIACCTPRPGMPNTLLETADATLYQAKTKGRNRFEVAPEG</sequence>
<dbReference type="FunFam" id="3.30.70.270:FF:000001">
    <property type="entry name" value="Diguanylate cyclase domain protein"/>
    <property type="match status" value="1"/>
</dbReference>
<dbReference type="CDD" id="cd00130">
    <property type="entry name" value="PAS"/>
    <property type="match status" value="2"/>
</dbReference>